<dbReference type="InterPro" id="IPR001845">
    <property type="entry name" value="HTH_ArsR_DNA-bd_dom"/>
</dbReference>
<dbReference type="GO" id="GO:0032791">
    <property type="term" value="F:lead ion binding"/>
    <property type="evidence" value="ECO:0007669"/>
    <property type="project" value="TreeGrafter"/>
</dbReference>
<dbReference type="Gene3D" id="1.10.10.10">
    <property type="entry name" value="Winged helix-like DNA-binding domain superfamily/Winged helix DNA-binding domain"/>
    <property type="match status" value="1"/>
</dbReference>
<dbReference type="InterPro" id="IPR036390">
    <property type="entry name" value="WH_DNA-bd_sf"/>
</dbReference>
<keyword evidence="2" id="KW-0238">DNA-binding</keyword>
<evidence type="ECO:0000313" key="2">
    <source>
        <dbReference type="EMBL" id="SNT65760.1"/>
    </source>
</evidence>
<dbReference type="EMBL" id="FZPH01000026">
    <property type="protein sequence ID" value="SNT65760.1"/>
    <property type="molecule type" value="Genomic_DNA"/>
</dbReference>
<dbReference type="InterPro" id="IPR052543">
    <property type="entry name" value="HTH_Metal-responsive_Reg"/>
</dbReference>
<evidence type="ECO:0000313" key="3">
    <source>
        <dbReference type="Proteomes" id="UP000198362"/>
    </source>
</evidence>
<dbReference type="GO" id="GO:0010288">
    <property type="term" value="P:response to lead ion"/>
    <property type="evidence" value="ECO:0007669"/>
    <property type="project" value="TreeGrafter"/>
</dbReference>
<sequence>MPNSSVGAELSAAYRWAMTTDVDLAAAARLIAEPARAAMLDALLSGQALAAGELARAGGVRASTASGHLSQLVEGGLVEVTHSGRHRYFRLASADVAHALEALGAISPPRPIRSLRQSRTDEAMTLARTCYDHLAGVVAVSLVDAFVADDILAAGGDGFTLTPAGAETLAKAGVDVAGARTSRRAFARSCLDFTERRPHLAGALGAALCAQTLADGWFVRRAPGHRALRITDEGRRQLAERWNITTP</sequence>
<proteinExistence type="predicted"/>
<dbReference type="Pfam" id="PF12840">
    <property type="entry name" value="HTH_20"/>
    <property type="match status" value="1"/>
</dbReference>
<gene>
    <name evidence="2" type="ORF">SAMN05421812_12631</name>
</gene>
<evidence type="ECO:0000259" key="1">
    <source>
        <dbReference type="PROSITE" id="PS50987"/>
    </source>
</evidence>
<dbReference type="SMART" id="SM00418">
    <property type="entry name" value="HTH_ARSR"/>
    <property type="match status" value="1"/>
</dbReference>
<protein>
    <submittedName>
        <fullName evidence="2">DNA-binding transcriptional regulator, ArsR family</fullName>
    </submittedName>
</protein>
<dbReference type="AlphaFoldDB" id="A0A239PFI3"/>
<feature type="domain" description="HTH arsR-type" evidence="1">
    <location>
        <begin position="16"/>
        <end position="111"/>
    </location>
</feature>
<dbReference type="Proteomes" id="UP000198362">
    <property type="component" value="Unassembled WGS sequence"/>
</dbReference>
<dbReference type="PANTHER" id="PTHR39168">
    <property type="entry name" value="TRANSCRIPTIONAL REGULATOR-RELATED"/>
    <property type="match status" value="1"/>
</dbReference>
<dbReference type="GO" id="GO:0097063">
    <property type="term" value="F:cadmium ion sensor activity"/>
    <property type="evidence" value="ECO:0007669"/>
    <property type="project" value="TreeGrafter"/>
</dbReference>
<dbReference type="GO" id="GO:0046686">
    <property type="term" value="P:response to cadmium ion"/>
    <property type="evidence" value="ECO:0007669"/>
    <property type="project" value="TreeGrafter"/>
</dbReference>
<dbReference type="SUPFAM" id="SSF46785">
    <property type="entry name" value="Winged helix' DNA-binding domain"/>
    <property type="match status" value="1"/>
</dbReference>
<keyword evidence="3" id="KW-1185">Reference proteome</keyword>
<reference evidence="2 3" key="1">
    <citation type="submission" date="2017-06" db="EMBL/GenBank/DDBJ databases">
        <authorList>
            <person name="Kim H.J."/>
            <person name="Triplett B.A."/>
        </authorList>
    </citation>
    <scope>NUCLEOTIDE SEQUENCE [LARGE SCALE GENOMIC DNA]</scope>
    <source>
        <strain evidence="2 3">CGMCC 4.5593</strain>
    </source>
</reference>
<name>A0A239PFI3_9ACTN</name>
<dbReference type="PANTHER" id="PTHR39168:SF1">
    <property type="entry name" value="TRANSCRIPTIONAL REGULATORY PROTEIN"/>
    <property type="match status" value="1"/>
</dbReference>
<dbReference type="InterPro" id="IPR036388">
    <property type="entry name" value="WH-like_DNA-bd_sf"/>
</dbReference>
<accession>A0A239PFI3</accession>
<dbReference type="CDD" id="cd00090">
    <property type="entry name" value="HTH_ARSR"/>
    <property type="match status" value="1"/>
</dbReference>
<dbReference type="GO" id="GO:0003700">
    <property type="term" value="F:DNA-binding transcription factor activity"/>
    <property type="evidence" value="ECO:0007669"/>
    <property type="project" value="InterPro"/>
</dbReference>
<dbReference type="GO" id="GO:0003677">
    <property type="term" value="F:DNA binding"/>
    <property type="evidence" value="ECO:0007669"/>
    <property type="project" value="UniProtKB-KW"/>
</dbReference>
<organism evidence="2 3">
    <name type="scientific">Asanoa hainanensis</name>
    <dbReference type="NCBI Taxonomy" id="560556"/>
    <lineage>
        <taxon>Bacteria</taxon>
        <taxon>Bacillati</taxon>
        <taxon>Actinomycetota</taxon>
        <taxon>Actinomycetes</taxon>
        <taxon>Micromonosporales</taxon>
        <taxon>Micromonosporaceae</taxon>
        <taxon>Asanoa</taxon>
    </lineage>
</organism>
<dbReference type="PROSITE" id="PS50987">
    <property type="entry name" value="HTH_ARSR_2"/>
    <property type="match status" value="1"/>
</dbReference>
<dbReference type="InterPro" id="IPR011991">
    <property type="entry name" value="ArsR-like_HTH"/>
</dbReference>